<evidence type="ECO:0000313" key="2">
    <source>
        <dbReference type="EMBL" id="GAP92510.2"/>
    </source>
</evidence>
<dbReference type="GO" id="GO:0005634">
    <property type="term" value="C:nucleus"/>
    <property type="evidence" value="ECO:0007669"/>
    <property type="project" value="TreeGrafter"/>
</dbReference>
<dbReference type="STRING" id="77044.A0A1W2TV56"/>
<reference evidence="2" key="1">
    <citation type="submission" date="2016-03" db="EMBL/GenBank/DDBJ databases">
        <title>Draft genome sequence of Rosellinia necatrix.</title>
        <authorList>
            <person name="Kanematsu S."/>
        </authorList>
    </citation>
    <scope>NUCLEOTIDE SEQUENCE [LARGE SCALE GENOMIC DNA]</scope>
    <source>
        <strain evidence="2">W97</strain>
    </source>
</reference>
<dbReference type="GO" id="GO:0003700">
    <property type="term" value="F:DNA-binding transcription factor activity"/>
    <property type="evidence" value="ECO:0007669"/>
    <property type="project" value="TreeGrafter"/>
</dbReference>
<dbReference type="AlphaFoldDB" id="A0A1W2TV56"/>
<gene>
    <name evidence="2" type="ORF">SAMD00023353_8100190</name>
</gene>
<dbReference type="GO" id="GO:0045944">
    <property type="term" value="P:positive regulation of transcription by RNA polymerase II"/>
    <property type="evidence" value="ECO:0007669"/>
    <property type="project" value="TreeGrafter"/>
</dbReference>
<accession>A0A1W2TV56</accession>
<protein>
    <submittedName>
        <fullName evidence="2">Putative zn 2cys6 transcription factor</fullName>
    </submittedName>
</protein>
<keyword evidence="3" id="KW-1185">Reference proteome</keyword>
<dbReference type="Proteomes" id="UP000054516">
    <property type="component" value="Unassembled WGS sequence"/>
</dbReference>
<dbReference type="PANTHER" id="PTHR37534">
    <property type="entry name" value="TRANSCRIPTIONAL ACTIVATOR PROTEIN UGA3"/>
    <property type="match status" value="1"/>
</dbReference>
<organism evidence="2">
    <name type="scientific">Rosellinia necatrix</name>
    <name type="common">White root-rot fungus</name>
    <dbReference type="NCBI Taxonomy" id="77044"/>
    <lineage>
        <taxon>Eukaryota</taxon>
        <taxon>Fungi</taxon>
        <taxon>Dikarya</taxon>
        <taxon>Ascomycota</taxon>
        <taxon>Pezizomycotina</taxon>
        <taxon>Sordariomycetes</taxon>
        <taxon>Xylariomycetidae</taxon>
        <taxon>Xylariales</taxon>
        <taxon>Xylariaceae</taxon>
        <taxon>Rosellinia</taxon>
    </lineage>
</organism>
<name>A0A1W2TV56_ROSNE</name>
<dbReference type="PANTHER" id="PTHR37534:SF25">
    <property type="entry name" value="ZN(II)2CYS6 TRANSCRIPTION FACTOR (EUROFUNG)"/>
    <property type="match status" value="1"/>
</dbReference>
<sequence length="374" mass="41601">MPERGLPHGDVGISILPSLLPPSLYCGVGGKLRDHTEEEAGSGNTRVVPPESLLRDQDRLLRFDNIIDARLFRQYVHRVSSWIDVCDRQCNFGIEVPRRAHRFPLLSYGIMAFASAVTVSPDRGAAYHNQAVDILIPILDGPIESLDENVLAAIVLLRAFEEGTDTDAGTHLFGSARLLNTASGFAAAGGLGEAASWIVLRQSIYISFTRSQPLCINLDNYRRSSAFTTVDAESLANRAVFLCAQVLAFAFGTGESVPEWHVDEWESLDENLEEWYRSRPKEICAFWVNMPRPEEEGGAWPVFPTAWMIRPAHVVGMQVYFMARLLLAIFNPRLKEPSFEAVLRRRQAEVIIIPVLRACLPGPPKPATNYGETN</sequence>
<dbReference type="OMA" id="FANCAPV"/>
<evidence type="ECO:0000256" key="1">
    <source>
        <dbReference type="ARBA" id="ARBA00023242"/>
    </source>
</evidence>
<proteinExistence type="predicted"/>
<dbReference type="GO" id="GO:0000976">
    <property type="term" value="F:transcription cis-regulatory region binding"/>
    <property type="evidence" value="ECO:0007669"/>
    <property type="project" value="TreeGrafter"/>
</dbReference>
<keyword evidence="1" id="KW-0539">Nucleus</keyword>
<evidence type="ECO:0000313" key="3">
    <source>
        <dbReference type="Proteomes" id="UP000054516"/>
    </source>
</evidence>
<dbReference type="OrthoDB" id="4525710at2759"/>
<dbReference type="EMBL" id="DF977526">
    <property type="protein sequence ID" value="GAP92510.2"/>
    <property type="molecule type" value="Genomic_DNA"/>
</dbReference>